<dbReference type="InterPro" id="IPR024747">
    <property type="entry name" value="Pyridox_Oxase-rel"/>
</dbReference>
<dbReference type="RefSeq" id="WP_131755145.1">
    <property type="nucleotide sequence ID" value="NZ_CAACUY010000003.1"/>
</dbReference>
<dbReference type="SUPFAM" id="SSF50475">
    <property type="entry name" value="FMN-binding split barrel"/>
    <property type="match status" value="1"/>
</dbReference>
<proteinExistence type="predicted"/>
<reference evidence="2" key="1">
    <citation type="journal article" date="2019" name="Int. J. Syst. Evol. Microbiol.">
        <title>The Global Catalogue of Microorganisms (GCM) 10K type strain sequencing project: providing services to taxonomists for standard genome sequencing and annotation.</title>
        <authorList>
            <consortium name="The Broad Institute Genomics Platform"/>
            <consortium name="The Broad Institute Genome Sequencing Center for Infectious Disease"/>
            <person name="Wu L."/>
            <person name="Ma J."/>
        </authorList>
    </citation>
    <scope>NUCLEOTIDE SEQUENCE [LARGE SCALE GENOMIC DNA]</scope>
    <source>
        <strain evidence="2">JCM 9371</strain>
    </source>
</reference>
<dbReference type="InterPro" id="IPR012349">
    <property type="entry name" value="Split_barrel_FMN-bd"/>
</dbReference>
<name>A0ABW2XQ44_9ACTN</name>
<comment type="caution">
    <text evidence="1">The sequence shown here is derived from an EMBL/GenBank/DDBJ whole genome shotgun (WGS) entry which is preliminary data.</text>
</comment>
<dbReference type="Gene3D" id="2.30.110.10">
    <property type="entry name" value="Electron Transport, Fmn-binding Protein, Chain A"/>
    <property type="match status" value="1"/>
</dbReference>
<dbReference type="Proteomes" id="UP001597063">
    <property type="component" value="Unassembled WGS sequence"/>
</dbReference>
<sequence>MENADTGTMALSRGECLALLRSAHVGRVAYTDQALPAIRPVAFAMDGDLALVVRTAPGSKFGAALRGAIVAFEVDDIDPVTRAGWSVTTVGPAQAVTAVPEAERLARLQPVPWAPGRRDAFIRITCRQVSGTRFVPGPGDAHSALLAHRR</sequence>
<dbReference type="EMBL" id="JBHTGP010000015">
    <property type="protein sequence ID" value="MFD0688653.1"/>
    <property type="molecule type" value="Genomic_DNA"/>
</dbReference>
<protein>
    <submittedName>
        <fullName evidence="1">Pyridoxamine 5'-phosphate oxidase family protein</fullName>
    </submittedName>
</protein>
<organism evidence="1 2">
    <name type="scientific">Actinomadura fibrosa</name>
    <dbReference type="NCBI Taxonomy" id="111802"/>
    <lineage>
        <taxon>Bacteria</taxon>
        <taxon>Bacillati</taxon>
        <taxon>Actinomycetota</taxon>
        <taxon>Actinomycetes</taxon>
        <taxon>Streptosporangiales</taxon>
        <taxon>Thermomonosporaceae</taxon>
        <taxon>Actinomadura</taxon>
    </lineage>
</organism>
<accession>A0ABW2XQ44</accession>
<keyword evidence="2" id="KW-1185">Reference proteome</keyword>
<gene>
    <name evidence="1" type="ORF">ACFQZM_29455</name>
</gene>
<evidence type="ECO:0000313" key="2">
    <source>
        <dbReference type="Proteomes" id="UP001597063"/>
    </source>
</evidence>
<dbReference type="Pfam" id="PF12900">
    <property type="entry name" value="Pyridox_ox_2"/>
    <property type="match status" value="1"/>
</dbReference>
<evidence type="ECO:0000313" key="1">
    <source>
        <dbReference type="EMBL" id="MFD0688653.1"/>
    </source>
</evidence>